<dbReference type="Proteomes" id="UP001497457">
    <property type="component" value="Chromosome 7b"/>
</dbReference>
<reference evidence="2" key="1">
    <citation type="submission" date="2024-10" db="EMBL/GenBank/DDBJ databases">
        <authorList>
            <person name="Ryan C."/>
        </authorList>
    </citation>
    <scope>NUCLEOTIDE SEQUENCE [LARGE SCALE GENOMIC DNA]</scope>
</reference>
<dbReference type="AlphaFoldDB" id="A0ABC9FND2"/>
<dbReference type="SUPFAM" id="SSF81383">
    <property type="entry name" value="F-box domain"/>
    <property type="match status" value="1"/>
</dbReference>
<dbReference type="SMART" id="SM00256">
    <property type="entry name" value="FBOX"/>
    <property type="match status" value="1"/>
</dbReference>
<proteinExistence type="predicted"/>
<dbReference type="EMBL" id="OZ075117">
    <property type="protein sequence ID" value="CAL5079158.1"/>
    <property type="molecule type" value="Genomic_DNA"/>
</dbReference>
<dbReference type="PANTHER" id="PTHR31672:SF13">
    <property type="entry name" value="F-BOX PROTEIN CPR30-LIKE"/>
    <property type="match status" value="1"/>
</dbReference>
<sequence>MASLGPQTMASNDAGVFLPRDALYEILLRVLARPLCRFRAVCKSWRSLLSDDPQFAAAHAARHPLFAVAVAGGSHGEAAEIDILDTSGHVVKRVSAGASALLRQMLPHLGLILTSHLVAVEGAYRALRVINLATGTVSLLPDDGGRFYSSFVFGRVASSTKGNDDAKYKVLSLSHHVTQVLTVDGNGTSQSHGAWRIVRTNPPVRIDKFHRETVVAKGVVYHLVDNNASDGWTMAAFDLAAEEWRPALVQGPVAEPSIGGNVWRNSLAEVNGRLAAVSSTVSTMDIWLLMGSGEQAMWRKRCRILTSSIQRPHGLFPDVEPLWALDDGRVALWVTSCRARVASGLWMYDPMTETCTEVAAMENFLKVGVGVYTGNLLQLPQRAHNK</sequence>
<dbReference type="PANTHER" id="PTHR31672">
    <property type="entry name" value="BNACNNG10540D PROTEIN"/>
    <property type="match status" value="1"/>
</dbReference>
<keyword evidence="3" id="KW-1185">Reference proteome</keyword>
<dbReference type="InterPro" id="IPR001810">
    <property type="entry name" value="F-box_dom"/>
</dbReference>
<dbReference type="InterPro" id="IPR013187">
    <property type="entry name" value="F-box-assoc_dom_typ3"/>
</dbReference>
<evidence type="ECO:0000313" key="3">
    <source>
        <dbReference type="Proteomes" id="UP001497457"/>
    </source>
</evidence>
<organism evidence="2 3">
    <name type="scientific">Urochloa decumbens</name>
    <dbReference type="NCBI Taxonomy" id="240449"/>
    <lineage>
        <taxon>Eukaryota</taxon>
        <taxon>Viridiplantae</taxon>
        <taxon>Streptophyta</taxon>
        <taxon>Embryophyta</taxon>
        <taxon>Tracheophyta</taxon>
        <taxon>Spermatophyta</taxon>
        <taxon>Magnoliopsida</taxon>
        <taxon>Liliopsida</taxon>
        <taxon>Poales</taxon>
        <taxon>Poaceae</taxon>
        <taxon>PACMAD clade</taxon>
        <taxon>Panicoideae</taxon>
        <taxon>Panicodae</taxon>
        <taxon>Paniceae</taxon>
        <taxon>Melinidinae</taxon>
        <taxon>Urochloa</taxon>
    </lineage>
</organism>
<dbReference type="Pfam" id="PF08268">
    <property type="entry name" value="FBA_3"/>
    <property type="match status" value="1"/>
</dbReference>
<dbReference type="InterPro" id="IPR036047">
    <property type="entry name" value="F-box-like_dom_sf"/>
</dbReference>
<feature type="domain" description="F-box" evidence="1">
    <location>
        <begin position="18"/>
        <end position="57"/>
    </location>
</feature>
<dbReference type="CDD" id="cd22157">
    <property type="entry name" value="F-box_AtFBW1-like"/>
    <property type="match status" value="1"/>
</dbReference>
<dbReference type="Gene3D" id="1.20.1280.50">
    <property type="match status" value="1"/>
</dbReference>
<evidence type="ECO:0000259" key="1">
    <source>
        <dbReference type="SMART" id="SM00256"/>
    </source>
</evidence>
<evidence type="ECO:0000313" key="2">
    <source>
        <dbReference type="EMBL" id="CAL5079158.1"/>
    </source>
</evidence>
<gene>
    <name evidence="2" type="ORF">URODEC1_LOCUS107480</name>
</gene>
<accession>A0ABC9FND2</accession>
<dbReference type="InterPro" id="IPR050796">
    <property type="entry name" value="SCF_F-box_component"/>
</dbReference>
<name>A0ABC9FND2_9POAL</name>
<dbReference type="Pfam" id="PF00646">
    <property type="entry name" value="F-box"/>
    <property type="match status" value="1"/>
</dbReference>
<protein>
    <recommendedName>
        <fullName evidence="1">F-box domain-containing protein</fullName>
    </recommendedName>
</protein>